<organism evidence="1 2">
    <name type="scientific">Brevibacillus panacihumi</name>
    <dbReference type="NCBI Taxonomy" id="497735"/>
    <lineage>
        <taxon>Bacteria</taxon>
        <taxon>Bacillati</taxon>
        <taxon>Bacillota</taxon>
        <taxon>Bacilli</taxon>
        <taxon>Bacillales</taxon>
        <taxon>Paenibacillaceae</taxon>
        <taxon>Brevibacillus</taxon>
    </lineage>
</organism>
<reference evidence="1 2" key="1">
    <citation type="submission" date="2018-10" db="EMBL/GenBank/DDBJ databases">
        <title>Phylogenomics of Brevibacillus.</title>
        <authorList>
            <person name="Dunlap C."/>
        </authorList>
    </citation>
    <scope>NUCLEOTIDE SEQUENCE [LARGE SCALE GENOMIC DNA]</scope>
    <source>
        <strain evidence="1 2">JCM 15085</strain>
    </source>
</reference>
<comment type="caution">
    <text evidence="1">The sequence shown here is derived from an EMBL/GenBank/DDBJ whole genome shotgun (WGS) entry which is preliminary data.</text>
</comment>
<gene>
    <name evidence="1" type="ORF">EDM58_10965</name>
</gene>
<evidence type="ECO:0000313" key="1">
    <source>
        <dbReference type="EMBL" id="RNB78618.1"/>
    </source>
</evidence>
<sequence>MMRLLFIDPHVRFVELTYGSFSFVTVITGKKVSMSISVIEERILERLSSNKNFVKLSVDNEQSITLNALYNDRTKADVSDEAKWTSSDEGIAVVKDGVITAISSGEVEIIAEYEGKTVTIYVTVTK</sequence>
<dbReference type="AlphaFoldDB" id="A0A3M8CSL3"/>
<dbReference type="Proteomes" id="UP000281915">
    <property type="component" value="Unassembled WGS sequence"/>
</dbReference>
<dbReference type="SUPFAM" id="SSF49373">
    <property type="entry name" value="Invasin/intimin cell-adhesion fragments"/>
    <property type="match status" value="1"/>
</dbReference>
<protein>
    <recommendedName>
        <fullName evidence="3">BIG2 domain-containing protein</fullName>
    </recommendedName>
</protein>
<accession>A0A3M8CSL3</accession>
<evidence type="ECO:0000313" key="2">
    <source>
        <dbReference type="Proteomes" id="UP000281915"/>
    </source>
</evidence>
<dbReference type="EMBL" id="RHHT01000023">
    <property type="protein sequence ID" value="RNB78618.1"/>
    <property type="molecule type" value="Genomic_DNA"/>
</dbReference>
<proteinExistence type="predicted"/>
<name>A0A3M8CSL3_9BACL</name>
<evidence type="ECO:0008006" key="3">
    <source>
        <dbReference type="Google" id="ProtNLM"/>
    </source>
</evidence>
<dbReference type="Gene3D" id="2.60.40.1080">
    <property type="match status" value="1"/>
</dbReference>
<dbReference type="InterPro" id="IPR008964">
    <property type="entry name" value="Invasin/intimin_cell_adhesion"/>
</dbReference>